<dbReference type="EMBL" id="JAPEUX010000009">
    <property type="protein sequence ID" value="KAJ4345647.1"/>
    <property type="molecule type" value="Genomic_DNA"/>
</dbReference>
<dbReference type="PANTHER" id="PTHR11530">
    <property type="entry name" value="D-AMINO ACID OXIDASE"/>
    <property type="match status" value="1"/>
</dbReference>
<dbReference type="Proteomes" id="UP001140513">
    <property type="component" value="Unassembled WGS sequence"/>
</dbReference>
<name>A0A9W9C5N3_9PLEO</name>
<evidence type="ECO:0000256" key="1">
    <source>
        <dbReference type="ARBA" id="ARBA00001974"/>
    </source>
</evidence>
<dbReference type="GO" id="GO:0003884">
    <property type="term" value="F:D-amino-acid oxidase activity"/>
    <property type="evidence" value="ECO:0007669"/>
    <property type="project" value="InterPro"/>
</dbReference>
<dbReference type="PANTHER" id="PTHR11530:SF11">
    <property type="entry name" value="D-ASPARTATE OXIDASE"/>
    <property type="match status" value="1"/>
</dbReference>
<dbReference type="GO" id="GO:0005737">
    <property type="term" value="C:cytoplasm"/>
    <property type="evidence" value="ECO:0007669"/>
    <property type="project" value="TreeGrafter"/>
</dbReference>
<protein>
    <recommendedName>
        <fullName evidence="7">FAD dependent oxidoreductase domain-containing protein</fullName>
    </recommendedName>
</protein>
<comment type="cofactor">
    <cofactor evidence="1">
        <name>FAD</name>
        <dbReference type="ChEBI" id="CHEBI:57692"/>
    </cofactor>
</comment>
<dbReference type="SUPFAM" id="SSF51971">
    <property type="entry name" value="Nucleotide-binding domain"/>
    <property type="match status" value="1"/>
</dbReference>
<reference evidence="8" key="1">
    <citation type="submission" date="2022-10" db="EMBL/GenBank/DDBJ databases">
        <title>Tapping the CABI collections for fungal endophytes: first genome assemblies for Collariella, Neodidymelliopsis, Ascochyta clinopodiicola, Didymella pomorum, Didymosphaeria variabile, Neocosmospora piperis and Neocucurbitaria cava.</title>
        <authorList>
            <person name="Hill R."/>
        </authorList>
    </citation>
    <scope>NUCLEOTIDE SEQUENCE</scope>
    <source>
        <strain evidence="8">IMI 356815</strain>
    </source>
</reference>
<keyword evidence="4" id="KW-0274">FAD</keyword>
<dbReference type="GO" id="GO:0019478">
    <property type="term" value="P:D-amino acid catabolic process"/>
    <property type="evidence" value="ECO:0007669"/>
    <property type="project" value="TreeGrafter"/>
</dbReference>
<evidence type="ECO:0000256" key="4">
    <source>
        <dbReference type="ARBA" id="ARBA00022827"/>
    </source>
</evidence>
<dbReference type="InterPro" id="IPR006076">
    <property type="entry name" value="FAD-dep_OxRdtase"/>
</dbReference>
<feature type="domain" description="FAD dependent oxidoreductase" evidence="7">
    <location>
        <begin position="2"/>
        <end position="239"/>
    </location>
</feature>
<dbReference type="OrthoDB" id="409956at2759"/>
<evidence type="ECO:0000259" key="7">
    <source>
        <dbReference type="Pfam" id="PF01266"/>
    </source>
</evidence>
<sequence length="248" mass="27852">MSIASVLSRRHAVTIVARDMPGDPPSTDWASPWAGASFIFGGCNNRREMQMQLDAFVELWRLSDTCPGSGVKKMSINDVFDEEKGDRDVWWKDHVTEFRWLGKEELPLGAKCGITYKTLVMNPNVFLLWFKSQLESQGVVFKRMHLDALEDVDAIGHDVLVNASGFGSKFLTDIRDEAVELIRGQTIVVRSDYDRYFMRDNGRTYTYAIPRGDGTVVLGGVRHRDSSSTKPDAATTEDVSHDTQNVQA</sequence>
<evidence type="ECO:0000256" key="5">
    <source>
        <dbReference type="ARBA" id="ARBA00023002"/>
    </source>
</evidence>
<organism evidence="8 9">
    <name type="scientific">Didymosphaeria variabile</name>
    <dbReference type="NCBI Taxonomy" id="1932322"/>
    <lineage>
        <taxon>Eukaryota</taxon>
        <taxon>Fungi</taxon>
        <taxon>Dikarya</taxon>
        <taxon>Ascomycota</taxon>
        <taxon>Pezizomycotina</taxon>
        <taxon>Dothideomycetes</taxon>
        <taxon>Pleosporomycetidae</taxon>
        <taxon>Pleosporales</taxon>
        <taxon>Massarineae</taxon>
        <taxon>Didymosphaeriaceae</taxon>
        <taxon>Didymosphaeria</taxon>
    </lineage>
</organism>
<dbReference type="InterPro" id="IPR023209">
    <property type="entry name" value="DAO"/>
</dbReference>
<proteinExistence type="inferred from homology"/>
<dbReference type="GO" id="GO:0071949">
    <property type="term" value="F:FAD binding"/>
    <property type="evidence" value="ECO:0007669"/>
    <property type="project" value="InterPro"/>
</dbReference>
<feature type="region of interest" description="Disordered" evidence="6">
    <location>
        <begin position="221"/>
        <end position="248"/>
    </location>
</feature>
<keyword evidence="9" id="KW-1185">Reference proteome</keyword>
<dbReference type="GeneID" id="80915311"/>
<comment type="similarity">
    <text evidence="2">Belongs to the DAMOX/DASOX family.</text>
</comment>
<dbReference type="Gene3D" id="3.40.50.720">
    <property type="entry name" value="NAD(P)-binding Rossmann-like Domain"/>
    <property type="match status" value="1"/>
</dbReference>
<comment type="caution">
    <text evidence="8">The sequence shown here is derived from an EMBL/GenBank/DDBJ whole genome shotgun (WGS) entry which is preliminary data.</text>
</comment>
<evidence type="ECO:0000256" key="3">
    <source>
        <dbReference type="ARBA" id="ARBA00022630"/>
    </source>
</evidence>
<dbReference type="Pfam" id="PF01266">
    <property type="entry name" value="DAO"/>
    <property type="match status" value="1"/>
</dbReference>
<evidence type="ECO:0000313" key="9">
    <source>
        <dbReference type="Proteomes" id="UP001140513"/>
    </source>
</evidence>
<keyword evidence="3" id="KW-0285">Flavoprotein</keyword>
<dbReference type="RefSeq" id="XP_056065811.1">
    <property type="nucleotide sequence ID" value="XM_056220508.1"/>
</dbReference>
<dbReference type="Gene3D" id="3.30.9.10">
    <property type="entry name" value="D-Amino Acid Oxidase, subunit A, domain 2"/>
    <property type="match status" value="1"/>
</dbReference>
<dbReference type="AlphaFoldDB" id="A0A9W9C5N3"/>
<keyword evidence="5" id="KW-0560">Oxidoreductase</keyword>
<gene>
    <name evidence="8" type="ORF">N0V89_011781</name>
</gene>
<evidence type="ECO:0000313" key="8">
    <source>
        <dbReference type="EMBL" id="KAJ4345647.1"/>
    </source>
</evidence>
<evidence type="ECO:0000256" key="6">
    <source>
        <dbReference type="SAM" id="MobiDB-lite"/>
    </source>
</evidence>
<evidence type="ECO:0000256" key="2">
    <source>
        <dbReference type="ARBA" id="ARBA00006730"/>
    </source>
</evidence>
<accession>A0A9W9C5N3</accession>